<proteinExistence type="predicted"/>
<protein>
    <submittedName>
        <fullName evidence="2">Uncharacterized protein</fullName>
    </submittedName>
</protein>
<organism evidence="2 3">
    <name type="scientific">Desulfoscipio geothermicus DSM 3669</name>
    <dbReference type="NCBI Taxonomy" id="1121426"/>
    <lineage>
        <taxon>Bacteria</taxon>
        <taxon>Bacillati</taxon>
        <taxon>Bacillota</taxon>
        <taxon>Clostridia</taxon>
        <taxon>Eubacteriales</taxon>
        <taxon>Desulfallaceae</taxon>
        <taxon>Desulfoscipio</taxon>
    </lineage>
</organism>
<accession>A0A1I6DRA9</accession>
<dbReference type="OrthoDB" id="9874361at2"/>
<keyword evidence="1" id="KW-1133">Transmembrane helix</keyword>
<evidence type="ECO:0000313" key="3">
    <source>
        <dbReference type="Proteomes" id="UP000199584"/>
    </source>
</evidence>
<keyword evidence="1" id="KW-0812">Transmembrane</keyword>
<evidence type="ECO:0000256" key="1">
    <source>
        <dbReference type="SAM" id="Phobius"/>
    </source>
</evidence>
<sequence>MKTSRKVHEWMVNHLEKPFLEAEMFKTEPVQDNDNAENTGRLLGTVLVLATPLILALAGVMHG</sequence>
<dbReference type="AlphaFoldDB" id="A0A1I6DRA9"/>
<keyword evidence="3" id="KW-1185">Reference proteome</keyword>
<name>A0A1I6DRA9_9FIRM</name>
<dbReference type="RefSeq" id="WP_092483718.1">
    <property type="nucleotide sequence ID" value="NZ_FOYM01000015.1"/>
</dbReference>
<keyword evidence="1" id="KW-0472">Membrane</keyword>
<feature type="transmembrane region" description="Helical" evidence="1">
    <location>
        <begin position="42"/>
        <end position="61"/>
    </location>
</feature>
<reference evidence="3" key="1">
    <citation type="submission" date="2016-10" db="EMBL/GenBank/DDBJ databases">
        <authorList>
            <person name="Varghese N."/>
            <person name="Submissions S."/>
        </authorList>
    </citation>
    <scope>NUCLEOTIDE SEQUENCE [LARGE SCALE GENOMIC DNA]</scope>
    <source>
        <strain evidence="3">DSM 3669</strain>
    </source>
</reference>
<dbReference type="EMBL" id="FOYM01000015">
    <property type="protein sequence ID" value="SFR07897.1"/>
    <property type="molecule type" value="Genomic_DNA"/>
</dbReference>
<dbReference type="Proteomes" id="UP000199584">
    <property type="component" value="Unassembled WGS sequence"/>
</dbReference>
<evidence type="ECO:0000313" key="2">
    <source>
        <dbReference type="EMBL" id="SFR07897.1"/>
    </source>
</evidence>
<gene>
    <name evidence="2" type="ORF">SAMN05660706_11571</name>
</gene>